<proteinExistence type="predicted"/>
<gene>
    <name evidence="1" type="ORF">DSO57_1023335</name>
</gene>
<evidence type="ECO:0000313" key="1">
    <source>
        <dbReference type="EMBL" id="KAJ9088418.1"/>
    </source>
</evidence>
<organism evidence="1 2">
    <name type="scientific">Entomophthora muscae</name>
    <dbReference type="NCBI Taxonomy" id="34485"/>
    <lineage>
        <taxon>Eukaryota</taxon>
        <taxon>Fungi</taxon>
        <taxon>Fungi incertae sedis</taxon>
        <taxon>Zoopagomycota</taxon>
        <taxon>Entomophthoromycotina</taxon>
        <taxon>Entomophthoromycetes</taxon>
        <taxon>Entomophthorales</taxon>
        <taxon>Entomophthoraceae</taxon>
        <taxon>Entomophthora</taxon>
    </lineage>
</organism>
<sequence>MNARGGDHVSRGAVVKKAKSAHTNVDLVPGGPRCPGTCPRTYWHTEARSSSWWLPQAWDPKLGPPPDTCISPK</sequence>
<reference evidence="1" key="1">
    <citation type="submission" date="2022-04" db="EMBL/GenBank/DDBJ databases">
        <title>Genome of the entomopathogenic fungus Entomophthora muscae.</title>
        <authorList>
            <person name="Elya C."/>
            <person name="Lovett B.R."/>
            <person name="Lee E."/>
            <person name="Macias A.M."/>
            <person name="Hajek A.E."/>
            <person name="De Bivort B.L."/>
            <person name="Kasson M.T."/>
            <person name="De Fine Licht H.H."/>
            <person name="Stajich J.E."/>
        </authorList>
    </citation>
    <scope>NUCLEOTIDE SEQUENCE</scope>
    <source>
        <strain evidence="1">Berkeley</strain>
    </source>
</reference>
<comment type="caution">
    <text evidence="1">The sequence shown here is derived from an EMBL/GenBank/DDBJ whole genome shotgun (WGS) entry which is preliminary data.</text>
</comment>
<keyword evidence="2" id="KW-1185">Reference proteome</keyword>
<dbReference type="EMBL" id="QTSX02000121">
    <property type="protein sequence ID" value="KAJ9088418.1"/>
    <property type="molecule type" value="Genomic_DNA"/>
</dbReference>
<name>A0ACC2UN12_9FUNG</name>
<protein>
    <submittedName>
        <fullName evidence="1">Uncharacterized protein</fullName>
    </submittedName>
</protein>
<accession>A0ACC2UN12</accession>
<dbReference type="Proteomes" id="UP001165960">
    <property type="component" value="Unassembled WGS sequence"/>
</dbReference>
<evidence type="ECO:0000313" key="2">
    <source>
        <dbReference type="Proteomes" id="UP001165960"/>
    </source>
</evidence>